<dbReference type="InterPro" id="IPR006115">
    <property type="entry name" value="6PGDH_NADP-bd"/>
</dbReference>
<dbReference type="OrthoDB" id="435038at2759"/>
<dbReference type="Gene3D" id="1.10.1040.10">
    <property type="entry name" value="N-(1-d-carboxylethyl)-l-norvaline Dehydrogenase, domain 2"/>
    <property type="match status" value="1"/>
</dbReference>
<name>A0A8H6XMW5_9AGAR</name>
<feature type="domain" description="6-phosphogluconate dehydrogenase NADP-binding" evidence="4">
    <location>
        <begin position="9"/>
        <end position="179"/>
    </location>
</feature>
<protein>
    <submittedName>
        <fullName evidence="5">NAD(P)-binding protein</fullName>
    </submittedName>
</protein>
<dbReference type="PIRSF" id="PIRSF000103">
    <property type="entry name" value="HIBADH"/>
    <property type="match status" value="1"/>
</dbReference>
<evidence type="ECO:0000313" key="5">
    <source>
        <dbReference type="EMBL" id="KAF7343190.1"/>
    </source>
</evidence>
<sequence>MAGGAVSIQIGYVGLSGMGGTMARNLAKYRATHVHNSPPVLVWNRSSAKGQKLLAELGADKIRVTESLDQVATECDIIFTSLTNDEAVKSVYQQFVATLKNAPPQRKKIFVESSTTFPTLAGELETLISSAPHCRLITCPVFGTPPVAEAAQLIIVMSGDHQSKQEVAPILVPAVGRKVIDLGESLEKAPTFKLIGNSMILGILEILTESYTLAEKAGIAASDVHGFVQDMFPAPGMIRYSERISQDNFDGSAGFSVDGGIKDAHIRRLTAIHNSPMPCIDIAHQHLITARAIHRSKVQLGKETVEVLDWSSLVTGARAAAGLDVFASARDA</sequence>
<evidence type="ECO:0000256" key="2">
    <source>
        <dbReference type="ARBA" id="ARBA00023002"/>
    </source>
</evidence>
<proteinExistence type="inferred from homology"/>
<dbReference type="PANTHER" id="PTHR43580:SF8">
    <property type="entry name" value="6-PHOSPHOGLUCONATE DEHYDROGENASE NADP-BINDING DOMAIN-CONTAINING PROTEIN-RELATED"/>
    <property type="match status" value="1"/>
</dbReference>
<gene>
    <name evidence="5" type="ORF">MVEN_01750200</name>
</gene>
<dbReference type="InterPro" id="IPR036291">
    <property type="entry name" value="NAD(P)-bd_dom_sf"/>
</dbReference>
<evidence type="ECO:0000259" key="4">
    <source>
        <dbReference type="Pfam" id="PF03446"/>
    </source>
</evidence>
<dbReference type="InterPro" id="IPR051265">
    <property type="entry name" value="HIBADH-related_NP60_sf"/>
</dbReference>
<evidence type="ECO:0000313" key="6">
    <source>
        <dbReference type="Proteomes" id="UP000620124"/>
    </source>
</evidence>
<feature type="active site" evidence="3">
    <location>
        <position position="193"/>
    </location>
</feature>
<organism evidence="5 6">
    <name type="scientific">Mycena venus</name>
    <dbReference type="NCBI Taxonomy" id="2733690"/>
    <lineage>
        <taxon>Eukaryota</taxon>
        <taxon>Fungi</taxon>
        <taxon>Dikarya</taxon>
        <taxon>Basidiomycota</taxon>
        <taxon>Agaricomycotina</taxon>
        <taxon>Agaricomycetes</taxon>
        <taxon>Agaricomycetidae</taxon>
        <taxon>Agaricales</taxon>
        <taxon>Marasmiineae</taxon>
        <taxon>Mycenaceae</taxon>
        <taxon>Mycena</taxon>
    </lineage>
</organism>
<reference evidence="5" key="1">
    <citation type="submission" date="2020-05" db="EMBL/GenBank/DDBJ databases">
        <title>Mycena genomes resolve the evolution of fungal bioluminescence.</title>
        <authorList>
            <person name="Tsai I.J."/>
        </authorList>
    </citation>
    <scope>NUCLEOTIDE SEQUENCE</scope>
    <source>
        <strain evidence="5">CCC161011</strain>
    </source>
</reference>
<evidence type="ECO:0000256" key="3">
    <source>
        <dbReference type="PIRSR" id="PIRSR000103-1"/>
    </source>
</evidence>
<dbReference type="SUPFAM" id="SSF51735">
    <property type="entry name" value="NAD(P)-binding Rossmann-fold domains"/>
    <property type="match status" value="1"/>
</dbReference>
<keyword evidence="2" id="KW-0560">Oxidoreductase</keyword>
<dbReference type="GO" id="GO:0050661">
    <property type="term" value="F:NADP binding"/>
    <property type="evidence" value="ECO:0007669"/>
    <property type="project" value="InterPro"/>
</dbReference>
<dbReference type="GO" id="GO:0016491">
    <property type="term" value="F:oxidoreductase activity"/>
    <property type="evidence" value="ECO:0007669"/>
    <property type="project" value="UniProtKB-KW"/>
</dbReference>
<keyword evidence="6" id="KW-1185">Reference proteome</keyword>
<dbReference type="SUPFAM" id="SSF48179">
    <property type="entry name" value="6-phosphogluconate dehydrogenase C-terminal domain-like"/>
    <property type="match status" value="1"/>
</dbReference>
<dbReference type="InterPro" id="IPR013328">
    <property type="entry name" value="6PGD_dom2"/>
</dbReference>
<dbReference type="Pfam" id="PF03446">
    <property type="entry name" value="NAD_binding_2"/>
    <property type="match status" value="1"/>
</dbReference>
<comment type="caution">
    <text evidence="5">The sequence shown here is derived from an EMBL/GenBank/DDBJ whole genome shotgun (WGS) entry which is preliminary data.</text>
</comment>
<dbReference type="EMBL" id="JACAZI010000016">
    <property type="protein sequence ID" value="KAF7343190.1"/>
    <property type="molecule type" value="Genomic_DNA"/>
</dbReference>
<dbReference type="InterPro" id="IPR008927">
    <property type="entry name" value="6-PGluconate_DH-like_C_sf"/>
</dbReference>
<dbReference type="Proteomes" id="UP000620124">
    <property type="component" value="Unassembled WGS sequence"/>
</dbReference>
<comment type="similarity">
    <text evidence="1">Belongs to the HIBADH-related family. NP60 subfamily.</text>
</comment>
<dbReference type="PANTHER" id="PTHR43580">
    <property type="entry name" value="OXIDOREDUCTASE GLYR1-RELATED"/>
    <property type="match status" value="1"/>
</dbReference>
<accession>A0A8H6XMW5</accession>
<evidence type="ECO:0000256" key="1">
    <source>
        <dbReference type="ARBA" id="ARBA00007598"/>
    </source>
</evidence>
<dbReference type="AlphaFoldDB" id="A0A8H6XMW5"/>
<dbReference type="Gene3D" id="3.40.50.720">
    <property type="entry name" value="NAD(P)-binding Rossmann-like Domain"/>
    <property type="match status" value="1"/>
</dbReference>
<dbReference type="InterPro" id="IPR015815">
    <property type="entry name" value="HIBADH-related"/>
</dbReference>